<sequence length="145" mass="16096">MPDSLDVPSLGVPEFPARDGPQRLAAAATPQSKRRQKVMLEPGHSPLDWARLKSSGQDLRGVPQLARYTLEDLKQHRSMDDAWTAIQGKIYNLTPYMHFHPGGVKDLMRVAGRDGTKLFMLTHSWVNAEFMLDACLVGFLVPGGN</sequence>
<dbReference type="SMART" id="SM01117">
    <property type="entry name" value="Cyt-b5"/>
    <property type="match status" value="1"/>
</dbReference>
<dbReference type="PROSITE" id="PS50255">
    <property type="entry name" value="CYTOCHROME_B5_2"/>
    <property type="match status" value="1"/>
</dbReference>
<dbReference type="GO" id="GO:0020037">
    <property type="term" value="F:heme binding"/>
    <property type="evidence" value="ECO:0007669"/>
    <property type="project" value="UniProtKB-UniRule"/>
</dbReference>
<evidence type="ECO:0000313" key="8">
    <source>
        <dbReference type="Proteomes" id="UP000193560"/>
    </source>
</evidence>
<dbReference type="OrthoDB" id="432299at2759"/>
<dbReference type="GO" id="GO:0004128">
    <property type="term" value="F:cytochrome-b5 reductase activity, acting on NAD(P)H"/>
    <property type="evidence" value="ECO:0007669"/>
    <property type="project" value="TreeGrafter"/>
</dbReference>
<evidence type="ECO:0000256" key="3">
    <source>
        <dbReference type="ARBA" id="ARBA00023004"/>
    </source>
</evidence>
<dbReference type="EMBL" id="MCGE01000032">
    <property type="protein sequence ID" value="ORZ08094.1"/>
    <property type="molecule type" value="Genomic_DNA"/>
</dbReference>
<keyword evidence="8" id="KW-1185">Reference proteome</keyword>
<gene>
    <name evidence="7" type="ORF">BCR42DRAFT_145702</name>
</gene>
<evidence type="ECO:0000259" key="6">
    <source>
        <dbReference type="PROSITE" id="PS50255"/>
    </source>
</evidence>
<dbReference type="SUPFAM" id="SSF55856">
    <property type="entry name" value="Cytochrome b5-like heme/steroid binding domain"/>
    <property type="match status" value="1"/>
</dbReference>
<feature type="region of interest" description="Disordered" evidence="5">
    <location>
        <begin position="1"/>
        <end position="37"/>
    </location>
</feature>
<dbReference type="Gene3D" id="3.10.120.10">
    <property type="entry name" value="Cytochrome b5-like heme/steroid binding domain"/>
    <property type="match status" value="1"/>
</dbReference>
<reference evidence="7 8" key="1">
    <citation type="submission" date="2016-07" db="EMBL/GenBank/DDBJ databases">
        <title>Pervasive Adenine N6-methylation of Active Genes in Fungi.</title>
        <authorList>
            <consortium name="DOE Joint Genome Institute"/>
            <person name="Mondo S.J."/>
            <person name="Dannebaum R.O."/>
            <person name="Kuo R.C."/>
            <person name="Labutti K."/>
            <person name="Haridas S."/>
            <person name="Kuo A."/>
            <person name="Salamov A."/>
            <person name="Ahrendt S.R."/>
            <person name="Lipzen A."/>
            <person name="Sullivan W."/>
            <person name="Andreopoulos W.B."/>
            <person name="Clum A."/>
            <person name="Lindquist E."/>
            <person name="Daum C."/>
            <person name="Ramamoorthy G.K."/>
            <person name="Gryganskyi A."/>
            <person name="Culley D."/>
            <person name="Magnuson J.K."/>
            <person name="James T.Y."/>
            <person name="O'Malley M.A."/>
            <person name="Stajich J.E."/>
            <person name="Spatafora J.W."/>
            <person name="Visel A."/>
            <person name="Grigoriev I.V."/>
        </authorList>
    </citation>
    <scope>NUCLEOTIDE SEQUENCE [LARGE SCALE GENOMIC DNA]</scope>
    <source>
        <strain evidence="7 8">NRRL 1336</strain>
    </source>
</reference>
<dbReference type="InterPro" id="IPR036400">
    <property type="entry name" value="Cyt_B5-like_heme/steroid_sf"/>
</dbReference>
<dbReference type="InterPro" id="IPR001199">
    <property type="entry name" value="Cyt_B5-like_heme/steroid-bd"/>
</dbReference>
<organism evidence="7 8">
    <name type="scientific">Absidia repens</name>
    <dbReference type="NCBI Taxonomy" id="90262"/>
    <lineage>
        <taxon>Eukaryota</taxon>
        <taxon>Fungi</taxon>
        <taxon>Fungi incertae sedis</taxon>
        <taxon>Mucoromycota</taxon>
        <taxon>Mucoromycotina</taxon>
        <taxon>Mucoromycetes</taxon>
        <taxon>Mucorales</taxon>
        <taxon>Cunninghamellaceae</taxon>
        <taxon>Absidia</taxon>
    </lineage>
</organism>
<feature type="domain" description="Cytochrome b5 heme-binding" evidence="6">
    <location>
        <begin position="65"/>
        <end position="141"/>
    </location>
</feature>
<dbReference type="GO" id="GO:0005737">
    <property type="term" value="C:cytoplasm"/>
    <property type="evidence" value="ECO:0007669"/>
    <property type="project" value="TreeGrafter"/>
</dbReference>
<dbReference type="PANTHER" id="PTHR46237:SF1">
    <property type="entry name" value="CYTOCHROME B5 REDUCTASE 4"/>
    <property type="match status" value="1"/>
</dbReference>
<evidence type="ECO:0000313" key="7">
    <source>
        <dbReference type="EMBL" id="ORZ08094.1"/>
    </source>
</evidence>
<dbReference type="InterPro" id="IPR051872">
    <property type="entry name" value="Cytochrome_b5/Flavoprotein_Rdt"/>
</dbReference>
<dbReference type="AlphaFoldDB" id="A0A1X2I2J0"/>
<proteinExistence type="inferred from homology"/>
<keyword evidence="3 4" id="KW-0408">Iron</keyword>
<dbReference type="PRINTS" id="PR00363">
    <property type="entry name" value="CYTOCHROMEB5"/>
</dbReference>
<dbReference type="Proteomes" id="UP000193560">
    <property type="component" value="Unassembled WGS sequence"/>
</dbReference>
<keyword evidence="1 4" id="KW-0349">Heme</keyword>
<dbReference type="GO" id="GO:0046872">
    <property type="term" value="F:metal ion binding"/>
    <property type="evidence" value="ECO:0007669"/>
    <property type="project" value="UniProtKB-UniRule"/>
</dbReference>
<name>A0A1X2I2J0_9FUNG</name>
<dbReference type="STRING" id="90262.A0A1X2I2J0"/>
<dbReference type="InterPro" id="IPR018506">
    <property type="entry name" value="Cyt_B5_heme-BS"/>
</dbReference>
<comment type="similarity">
    <text evidence="4">Belongs to the cytochrome b5 family.</text>
</comment>
<dbReference type="PANTHER" id="PTHR46237">
    <property type="entry name" value="CYTOCHROME B5 REDUCTASE 4 FAMILY MEMBER"/>
    <property type="match status" value="1"/>
</dbReference>
<dbReference type="FunFam" id="3.10.120.10:FF:000001">
    <property type="entry name" value="Cytochrome b5 reductase 4"/>
    <property type="match status" value="1"/>
</dbReference>
<evidence type="ECO:0000256" key="2">
    <source>
        <dbReference type="ARBA" id="ARBA00022723"/>
    </source>
</evidence>
<protein>
    <submittedName>
        <fullName evidence="7">Cytochrome b5-like heme/steroid binding domain-containing protein</fullName>
    </submittedName>
</protein>
<evidence type="ECO:0000256" key="1">
    <source>
        <dbReference type="ARBA" id="ARBA00022617"/>
    </source>
</evidence>
<evidence type="ECO:0000256" key="4">
    <source>
        <dbReference type="RuleBase" id="RU362121"/>
    </source>
</evidence>
<evidence type="ECO:0000256" key="5">
    <source>
        <dbReference type="SAM" id="MobiDB-lite"/>
    </source>
</evidence>
<dbReference type="Pfam" id="PF00173">
    <property type="entry name" value="Cyt-b5"/>
    <property type="match status" value="1"/>
</dbReference>
<dbReference type="PROSITE" id="PS00191">
    <property type="entry name" value="CYTOCHROME_B5_1"/>
    <property type="match status" value="1"/>
</dbReference>
<keyword evidence="2 4" id="KW-0479">Metal-binding</keyword>
<accession>A0A1X2I2J0</accession>
<comment type="caution">
    <text evidence="7">The sequence shown here is derived from an EMBL/GenBank/DDBJ whole genome shotgun (WGS) entry which is preliminary data.</text>
</comment>